<dbReference type="RefSeq" id="WP_289586121.1">
    <property type="nucleotide sequence ID" value="NZ_JAUDDW010000014.1"/>
</dbReference>
<protein>
    <submittedName>
        <fullName evidence="1">Uncharacterized protein</fullName>
    </submittedName>
</protein>
<sequence length="145" mass="17272">MILMKEYYYRLKNPITHKYFCKSADQVDETDKSEALVYKSETAQKILHDANFMGKIFVATKEELKNSNIDNVKFPGYELVEVGLDDIRLLPKWKRIIERNAKIDHVSYEESKEDFCKRLVEFWSRWAEYNPFGDKPMPTYPSPFE</sequence>
<evidence type="ECO:0000313" key="1">
    <source>
        <dbReference type="EMBL" id="MDM8266512.1"/>
    </source>
</evidence>
<reference evidence="2" key="1">
    <citation type="submission" date="2023-06" db="EMBL/GenBank/DDBJ databases">
        <title>Identification and characterization of horizontal gene transfer across gut microbiota members of farm animals based on homology search.</title>
        <authorList>
            <person name="Zeman M."/>
            <person name="Kubasova T."/>
            <person name="Jahodarova E."/>
            <person name="Nykrynova M."/>
            <person name="Rychlik I."/>
        </authorList>
    </citation>
    <scope>NUCLEOTIDE SEQUENCE [LARGE SCALE GENOMIC DNA]</scope>
    <source>
        <strain evidence="2">161_Gplus</strain>
    </source>
</reference>
<accession>A0ABT7UY92</accession>
<proteinExistence type="predicted"/>
<dbReference type="Proteomes" id="UP001529343">
    <property type="component" value="Unassembled WGS sequence"/>
</dbReference>
<gene>
    <name evidence="1" type="ORF">QUW44_04970</name>
</gene>
<dbReference type="EMBL" id="JAUDDW010000014">
    <property type="protein sequence ID" value="MDM8266512.1"/>
    <property type="molecule type" value="Genomic_DNA"/>
</dbReference>
<keyword evidence="2" id="KW-1185">Reference proteome</keyword>
<comment type="caution">
    <text evidence="1">The sequence shown here is derived from an EMBL/GenBank/DDBJ whole genome shotgun (WGS) entry which is preliminary data.</text>
</comment>
<evidence type="ECO:0000313" key="2">
    <source>
        <dbReference type="Proteomes" id="UP001529343"/>
    </source>
</evidence>
<name>A0ABT7UY92_9LACO</name>
<reference evidence="1 2" key="2">
    <citation type="submission" date="2023-06" db="EMBL/GenBank/DDBJ databases">
        <authorList>
            <person name="Zeman M."/>
            <person name="Kubasova T."/>
            <person name="Jahodarova E."/>
            <person name="Nykrynova M."/>
            <person name="Rychlik I."/>
        </authorList>
    </citation>
    <scope>NUCLEOTIDE SEQUENCE [LARGE SCALE GENOMIC DNA]</scope>
    <source>
        <strain evidence="1 2">161_Gplus</strain>
    </source>
</reference>
<organism evidence="1 2">
    <name type="scientific">Limosilactobacillus pontis</name>
    <dbReference type="NCBI Taxonomy" id="35787"/>
    <lineage>
        <taxon>Bacteria</taxon>
        <taxon>Bacillati</taxon>
        <taxon>Bacillota</taxon>
        <taxon>Bacilli</taxon>
        <taxon>Lactobacillales</taxon>
        <taxon>Lactobacillaceae</taxon>
        <taxon>Limosilactobacillus</taxon>
    </lineage>
</organism>